<gene>
    <name evidence="3" type="ORF">ACJ73_06057</name>
</gene>
<comment type="caution">
    <text evidence="3">The sequence shown here is derived from an EMBL/GenBank/DDBJ whole genome shotgun (WGS) entry which is preliminary data.</text>
</comment>
<sequence>MHVRRLEAADIPDVATIVADAMLHDEVWAYLAPNRLKYYSEYRANFLLRTKIRFSSLGWVLHVAVTDPEDEMGTEQGQAHCQGSGRGGKVVGYCAWKRVGDSPAARRWKEERESLGWWLERRLLNLQLHYADISNQNRAIDKSSMQTYVSATAGNFPSDIFPELWYVGILAIHPSYQRRGLGKMLVQWGIEQGKAENVPVGLEPSLTGRGLYEKLGFRDLGKVEFMGSEWVAMMLWEPPGLSAEESWFERATEVERKKEEEKEGKKEQEAEEDRK</sequence>
<dbReference type="VEuPathDB" id="FungiDB:ACJ73_06057"/>
<dbReference type="InterPro" id="IPR016181">
    <property type="entry name" value="Acyl_CoA_acyltransferase"/>
</dbReference>
<reference evidence="3 4" key="1">
    <citation type="submission" date="2015-08" db="EMBL/GenBank/DDBJ databases">
        <title>Emmonsia species relationships and genome sequence.</title>
        <authorList>
            <person name="Cuomo C.A."/>
            <person name="Schwartz I.S."/>
            <person name="Kenyon C."/>
            <person name="De Hoog G.S."/>
            <person name="Govender N.P."/>
            <person name="Botha A."/>
            <person name="Moreno L."/>
            <person name="De Vries M."/>
            <person name="Munoz J.F."/>
            <person name="Stielow J.B."/>
        </authorList>
    </citation>
    <scope>NUCLEOTIDE SEQUENCE [LARGE SCALE GENOMIC DNA]</scope>
    <source>
        <strain evidence="3 4">EI222</strain>
    </source>
</reference>
<dbReference type="SUPFAM" id="SSF55729">
    <property type="entry name" value="Acyl-CoA N-acyltransferases (Nat)"/>
    <property type="match status" value="1"/>
</dbReference>
<proteinExistence type="predicted"/>
<accession>A0A1J9Q1Z8</accession>
<dbReference type="Pfam" id="PF13508">
    <property type="entry name" value="Acetyltransf_7"/>
    <property type="match status" value="1"/>
</dbReference>
<dbReference type="CDD" id="cd04301">
    <property type="entry name" value="NAT_SF"/>
    <property type="match status" value="1"/>
</dbReference>
<dbReference type="PANTHER" id="PTHR42791:SF16">
    <property type="entry name" value="N-ACETYLTRANSFERASE DOMAIN-CONTAINING PROTEIN"/>
    <property type="match status" value="1"/>
</dbReference>
<evidence type="ECO:0000256" key="1">
    <source>
        <dbReference type="SAM" id="MobiDB-lite"/>
    </source>
</evidence>
<dbReference type="Proteomes" id="UP000242791">
    <property type="component" value="Unassembled WGS sequence"/>
</dbReference>
<dbReference type="EMBL" id="LGTZ01001012">
    <property type="protein sequence ID" value="OJD22593.1"/>
    <property type="molecule type" value="Genomic_DNA"/>
</dbReference>
<dbReference type="InterPro" id="IPR000182">
    <property type="entry name" value="GNAT_dom"/>
</dbReference>
<evidence type="ECO:0000259" key="2">
    <source>
        <dbReference type="PROSITE" id="PS51186"/>
    </source>
</evidence>
<feature type="domain" description="N-acetyltransferase" evidence="2">
    <location>
        <begin position="94"/>
        <end position="238"/>
    </location>
</feature>
<dbReference type="OrthoDB" id="2744543at2759"/>
<dbReference type="Gene3D" id="3.40.630.30">
    <property type="match status" value="1"/>
</dbReference>
<organism evidence="3 4">
    <name type="scientific">Blastomyces percursus</name>
    <dbReference type="NCBI Taxonomy" id="1658174"/>
    <lineage>
        <taxon>Eukaryota</taxon>
        <taxon>Fungi</taxon>
        <taxon>Dikarya</taxon>
        <taxon>Ascomycota</taxon>
        <taxon>Pezizomycotina</taxon>
        <taxon>Eurotiomycetes</taxon>
        <taxon>Eurotiomycetidae</taxon>
        <taxon>Onygenales</taxon>
        <taxon>Ajellomycetaceae</taxon>
        <taxon>Blastomyces</taxon>
    </lineage>
</organism>
<name>A0A1J9Q1Z8_9EURO</name>
<feature type="region of interest" description="Disordered" evidence="1">
    <location>
        <begin position="247"/>
        <end position="275"/>
    </location>
</feature>
<evidence type="ECO:0000313" key="3">
    <source>
        <dbReference type="EMBL" id="OJD22593.1"/>
    </source>
</evidence>
<dbReference type="PROSITE" id="PS51186">
    <property type="entry name" value="GNAT"/>
    <property type="match status" value="1"/>
</dbReference>
<dbReference type="PANTHER" id="PTHR42791">
    <property type="entry name" value="GNAT FAMILY ACETYLTRANSFERASE"/>
    <property type="match status" value="1"/>
</dbReference>
<keyword evidence="4" id="KW-1185">Reference proteome</keyword>
<dbReference type="AlphaFoldDB" id="A0A1J9Q1Z8"/>
<protein>
    <recommendedName>
        <fullName evidence="2">N-acetyltransferase domain-containing protein</fullName>
    </recommendedName>
</protein>
<dbReference type="GO" id="GO:0016747">
    <property type="term" value="F:acyltransferase activity, transferring groups other than amino-acyl groups"/>
    <property type="evidence" value="ECO:0007669"/>
    <property type="project" value="InterPro"/>
</dbReference>
<dbReference type="STRING" id="1658174.A0A1J9Q1Z8"/>
<evidence type="ECO:0000313" key="4">
    <source>
        <dbReference type="Proteomes" id="UP000242791"/>
    </source>
</evidence>
<dbReference type="InterPro" id="IPR052523">
    <property type="entry name" value="Trichothecene_AcTrans"/>
</dbReference>